<dbReference type="InterPro" id="IPR045747">
    <property type="entry name" value="CRISPR-assoc_prot_Cas6_N_sf"/>
</dbReference>
<keyword evidence="3" id="KW-0051">Antiviral defense</keyword>
<evidence type="ECO:0000256" key="2">
    <source>
        <dbReference type="ARBA" id="ARBA00022884"/>
    </source>
</evidence>
<accession>A0A6G7GMP9</accession>
<dbReference type="Pfam" id="PF01881">
    <property type="entry name" value="Cas_Cas6_C"/>
    <property type="match status" value="1"/>
</dbReference>
<dbReference type="Gene3D" id="3.30.70.1890">
    <property type="match status" value="1"/>
</dbReference>
<protein>
    <recommendedName>
        <fullName evidence="6">CRISPR associated protein Cas6 C-terminal domain-containing protein</fullName>
    </recommendedName>
</protein>
<name>A0A6G7GMP9_KUEST</name>
<feature type="domain" description="CRISPR associated protein Cas6 C-terminal" evidence="6">
    <location>
        <begin position="148"/>
        <end position="271"/>
    </location>
</feature>
<evidence type="ECO:0000256" key="4">
    <source>
        <dbReference type="PIRSR" id="PIRSR005054-1"/>
    </source>
</evidence>
<feature type="active site" description="Proton donor" evidence="5">
    <location>
        <position position="68"/>
    </location>
</feature>
<evidence type="ECO:0000256" key="3">
    <source>
        <dbReference type="ARBA" id="ARBA00023118"/>
    </source>
</evidence>
<comment type="similarity">
    <text evidence="1">Belongs to the CRISPR-associated protein Cas6/Cse3/CasE family.</text>
</comment>
<dbReference type="PIRSF" id="PIRSF005054">
    <property type="entry name" value="PF1131"/>
    <property type="match status" value="1"/>
</dbReference>
<dbReference type="PANTHER" id="PTHR36984">
    <property type="entry name" value="CRISPR-ASSOCIATED ENDORIBONUCLEASE CAS6 1"/>
    <property type="match status" value="1"/>
</dbReference>
<dbReference type="CDD" id="cd21140">
    <property type="entry name" value="Cas6_I-like"/>
    <property type="match status" value="1"/>
</dbReference>
<dbReference type="PANTHER" id="PTHR36984:SF1">
    <property type="entry name" value="CRISPR-ASSOCIATED ENDORIBONUCLEASE CAS6 1"/>
    <property type="match status" value="1"/>
</dbReference>
<evidence type="ECO:0000259" key="6">
    <source>
        <dbReference type="Pfam" id="PF01881"/>
    </source>
</evidence>
<dbReference type="NCBIfam" id="TIGR01877">
    <property type="entry name" value="cas_cas6"/>
    <property type="match status" value="1"/>
</dbReference>
<dbReference type="Proteomes" id="UP000501926">
    <property type="component" value="Chromosome"/>
</dbReference>
<dbReference type="Gene3D" id="3.30.70.1900">
    <property type="match status" value="1"/>
</dbReference>
<evidence type="ECO:0000256" key="1">
    <source>
        <dbReference type="ARBA" id="ARBA00005937"/>
    </source>
</evidence>
<sequence length="279" mass="32321">MPLGFCLLKTQPNLKCGQYRLPLLSWCFMRLKISLLSDKEVILPKEFNAITQALIYRLIDRVPAQWLHEGGFKVEKRSFKLFTFSSIIEKGRYQSSKELFIFPHMISFYVSSPVFWILEQVAKNTVFSEKLLFGKNLMNISSVEVIKDEDIKANKIRVNALTPIETHSTLLKGDGTKKTYYYSPTESEYGTLINENLRKKWGAYHREVCPYNIKTEPVQMKYCRERIRTFKDTVIKGWTGHFWLEGEPEFLQFALAAGLGSRNSGGFGFIEKVGERKDV</sequence>
<dbReference type="GO" id="GO:0003723">
    <property type="term" value="F:RNA binding"/>
    <property type="evidence" value="ECO:0007669"/>
    <property type="project" value="UniProtKB-KW"/>
</dbReference>
<feature type="active site" description="Proton acceptor" evidence="5">
    <location>
        <position position="56"/>
    </location>
</feature>
<reference evidence="7 8" key="1">
    <citation type="submission" date="2020-02" db="EMBL/GenBank/DDBJ databases">
        <title>Newly sequenced genome of strain CSTR1 showed variability in Candidatus Kuenenia stuttgartiensis genomes.</title>
        <authorList>
            <person name="Ding C."/>
            <person name="Adrian L."/>
        </authorList>
    </citation>
    <scope>NUCLEOTIDE SEQUENCE [LARGE SCALE GENOMIC DNA]</scope>
    <source>
        <strain evidence="7 8">CSTR1</strain>
    </source>
</reference>
<keyword evidence="2" id="KW-0694">RNA-binding</keyword>
<dbReference type="GO" id="GO:0051607">
    <property type="term" value="P:defense response to virus"/>
    <property type="evidence" value="ECO:0007669"/>
    <property type="project" value="UniProtKB-KW"/>
</dbReference>
<gene>
    <name evidence="7" type="ORF">KsCSTR_13320</name>
</gene>
<dbReference type="InterPro" id="IPR049435">
    <property type="entry name" value="Cas_Cas6_C"/>
</dbReference>
<feature type="site" description="Transition state stabilizer" evidence="4">
    <location>
        <position position="80"/>
    </location>
</feature>
<proteinExistence type="inferred from homology"/>
<evidence type="ECO:0000313" key="7">
    <source>
        <dbReference type="EMBL" id="QII10711.1"/>
    </source>
</evidence>
<dbReference type="GO" id="GO:0016788">
    <property type="term" value="F:hydrolase activity, acting on ester bonds"/>
    <property type="evidence" value="ECO:0007669"/>
    <property type="project" value="InterPro"/>
</dbReference>
<organism evidence="7 8">
    <name type="scientific">Kuenenia stuttgartiensis</name>
    <dbReference type="NCBI Taxonomy" id="174633"/>
    <lineage>
        <taxon>Bacteria</taxon>
        <taxon>Pseudomonadati</taxon>
        <taxon>Planctomycetota</taxon>
        <taxon>Candidatus Brocadiia</taxon>
        <taxon>Candidatus Brocadiales</taxon>
        <taxon>Candidatus Brocadiaceae</taxon>
        <taxon>Candidatus Kuenenia</taxon>
    </lineage>
</organism>
<dbReference type="InterPro" id="IPR010156">
    <property type="entry name" value="CRISPR-assoc_prot_Cas6"/>
</dbReference>
<dbReference type="AlphaFoldDB" id="A0A6G7GMP9"/>
<dbReference type="EMBL" id="CP049055">
    <property type="protein sequence ID" value="QII10711.1"/>
    <property type="molecule type" value="Genomic_DNA"/>
</dbReference>
<evidence type="ECO:0000313" key="8">
    <source>
        <dbReference type="Proteomes" id="UP000501926"/>
    </source>
</evidence>
<evidence type="ECO:0000256" key="5">
    <source>
        <dbReference type="PIRSR" id="PIRSR005054-50"/>
    </source>
</evidence>